<dbReference type="InterPro" id="IPR011322">
    <property type="entry name" value="N-reg_PII-like_a/b"/>
</dbReference>
<comment type="similarity">
    <text evidence="1">Belongs to the CutA family.</text>
</comment>
<evidence type="ECO:0000313" key="3">
    <source>
        <dbReference type="Proteomes" id="UP000178187"/>
    </source>
</evidence>
<dbReference type="EMBL" id="MHFR01000019">
    <property type="protein sequence ID" value="OGW98942.1"/>
    <property type="molecule type" value="Genomic_DNA"/>
</dbReference>
<gene>
    <name evidence="2" type="ORF">A3G33_08905</name>
</gene>
<dbReference type="PANTHER" id="PTHR23419">
    <property type="entry name" value="DIVALENT CATION TOLERANCE CUTA-RELATED"/>
    <property type="match status" value="1"/>
</dbReference>
<dbReference type="SUPFAM" id="SSF54913">
    <property type="entry name" value="GlnB-like"/>
    <property type="match status" value="1"/>
</dbReference>
<evidence type="ECO:0008006" key="4">
    <source>
        <dbReference type="Google" id="ProtNLM"/>
    </source>
</evidence>
<evidence type="ECO:0000313" key="2">
    <source>
        <dbReference type="EMBL" id="OGW98942.1"/>
    </source>
</evidence>
<proteinExistence type="inferred from homology"/>
<dbReference type="Gene3D" id="3.30.70.120">
    <property type="match status" value="1"/>
</dbReference>
<name>A0A1G1L1C5_9BACT</name>
<dbReference type="PANTHER" id="PTHR23419:SF8">
    <property type="entry name" value="FI09726P"/>
    <property type="match status" value="1"/>
</dbReference>
<dbReference type="InterPro" id="IPR004323">
    <property type="entry name" value="Ion_tolerance_CutA"/>
</dbReference>
<dbReference type="GO" id="GO:0005507">
    <property type="term" value="F:copper ion binding"/>
    <property type="evidence" value="ECO:0007669"/>
    <property type="project" value="TreeGrafter"/>
</dbReference>
<dbReference type="Pfam" id="PF03091">
    <property type="entry name" value="CutA1"/>
    <property type="match status" value="1"/>
</dbReference>
<dbReference type="AlphaFoldDB" id="A0A1G1L1C5"/>
<dbReference type="InterPro" id="IPR015867">
    <property type="entry name" value="N-reg_PII/ATP_PRibTrfase_C"/>
</dbReference>
<evidence type="ECO:0000256" key="1">
    <source>
        <dbReference type="ARBA" id="ARBA00010169"/>
    </source>
</evidence>
<organism evidence="2 3">
    <name type="scientific">Candidatus Danuiimicrobium aquiferis</name>
    <dbReference type="NCBI Taxonomy" id="1801832"/>
    <lineage>
        <taxon>Bacteria</taxon>
        <taxon>Pseudomonadati</taxon>
        <taxon>Candidatus Omnitrophota</taxon>
        <taxon>Candidatus Danuiimicrobium</taxon>
    </lineage>
</organism>
<accession>A0A1G1L1C5</accession>
<dbReference type="Proteomes" id="UP000178187">
    <property type="component" value="Unassembled WGS sequence"/>
</dbReference>
<sequence>MRASRKSSKPFIVFVTTSSKSEASRIADQIVLSHLAACANIIPKVESIFFWKGKVEKAKEFLLIIKTEFRNLKKLEAKIRSLHSYSIPEIIGIPIAWGHKPYLAWVAEASTSSKKKR</sequence>
<protein>
    <recommendedName>
        <fullName evidence="4">Cytochrome C biogenesis protein CcdA</fullName>
    </recommendedName>
</protein>
<comment type="caution">
    <text evidence="2">The sequence shown here is derived from an EMBL/GenBank/DDBJ whole genome shotgun (WGS) entry which is preliminary data.</text>
</comment>
<reference evidence="2 3" key="1">
    <citation type="journal article" date="2016" name="Nat. Commun.">
        <title>Thousands of microbial genomes shed light on interconnected biogeochemical processes in an aquifer system.</title>
        <authorList>
            <person name="Anantharaman K."/>
            <person name="Brown C.T."/>
            <person name="Hug L.A."/>
            <person name="Sharon I."/>
            <person name="Castelle C.J."/>
            <person name="Probst A.J."/>
            <person name="Thomas B.C."/>
            <person name="Singh A."/>
            <person name="Wilkins M.J."/>
            <person name="Karaoz U."/>
            <person name="Brodie E.L."/>
            <person name="Williams K.H."/>
            <person name="Hubbard S.S."/>
            <person name="Banfield J.F."/>
        </authorList>
    </citation>
    <scope>NUCLEOTIDE SEQUENCE [LARGE SCALE GENOMIC DNA]</scope>
</reference>
<dbReference type="GO" id="GO:0010038">
    <property type="term" value="P:response to metal ion"/>
    <property type="evidence" value="ECO:0007669"/>
    <property type="project" value="InterPro"/>
</dbReference>